<reference evidence="23" key="1">
    <citation type="submission" date="2019-10" db="EMBL/GenBank/DDBJ databases">
        <title>The sequence and de novo assembly of the wild yak genome.</title>
        <authorList>
            <person name="Liu Y."/>
        </authorList>
    </citation>
    <scope>NUCLEOTIDE SEQUENCE [LARGE SCALE GENOMIC DNA]</scope>
    <source>
        <strain evidence="23">WY2019</strain>
    </source>
</reference>
<dbReference type="InterPro" id="IPR000323">
    <property type="entry name" value="Cu2_ascorb_mOase_N"/>
</dbReference>
<organism evidence="23 24">
    <name type="scientific">Bos mutus</name>
    <name type="common">wild yak</name>
    <dbReference type="NCBI Taxonomy" id="72004"/>
    <lineage>
        <taxon>Eukaryota</taxon>
        <taxon>Metazoa</taxon>
        <taxon>Chordata</taxon>
        <taxon>Craniata</taxon>
        <taxon>Vertebrata</taxon>
        <taxon>Euteleostomi</taxon>
        <taxon>Mammalia</taxon>
        <taxon>Eutheria</taxon>
        <taxon>Laurasiatheria</taxon>
        <taxon>Artiodactyla</taxon>
        <taxon>Ruminantia</taxon>
        <taxon>Pecora</taxon>
        <taxon>Bovidae</taxon>
        <taxon>Bovinae</taxon>
        <taxon>Bos</taxon>
    </lineage>
</organism>
<evidence type="ECO:0000256" key="7">
    <source>
        <dbReference type="ARBA" id="ARBA00022729"/>
    </source>
</evidence>
<keyword evidence="10 19" id="KW-0720">Serine protease</keyword>
<dbReference type="SUPFAM" id="SSF49742">
    <property type="entry name" value="PHM/PNGase F"/>
    <property type="match status" value="2"/>
</dbReference>
<keyword evidence="14" id="KW-0865">Zymogen</keyword>
<comment type="subcellular location">
    <subcellularLocation>
        <location evidence="2">Secreted</location>
        <location evidence="2">Extracellular space</location>
    </subcellularLocation>
</comment>
<dbReference type="InterPro" id="IPR001254">
    <property type="entry name" value="Trypsin_dom"/>
</dbReference>
<dbReference type="InterPro" id="IPR014784">
    <property type="entry name" value="Cu2_ascorb_mOase-like_C"/>
</dbReference>
<dbReference type="InterPro" id="IPR001314">
    <property type="entry name" value="Peptidase_S1A"/>
</dbReference>
<accession>A0A6B0S8D2</accession>
<dbReference type="PANTHER" id="PTHR10157:SF31">
    <property type="entry name" value="DBH-LIKE MONOOXYGENASE PROTEIN 2-RELATED"/>
    <property type="match status" value="1"/>
</dbReference>
<gene>
    <name evidence="23" type="ORF">E5288_WYG020367</name>
</gene>
<dbReference type="InterPro" id="IPR005018">
    <property type="entry name" value="DOMON_domain"/>
</dbReference>
<comment type="similarity">
    <text evidence="3">Belongs to the copper type II ascorbate-dependent monooxygenase family.</text>
</comment>
<dbReference type="GO" id="GO:0005507">
    <property type="term" value="F:copper ion binding"/>
    <property type="evidence" value="ECO:0007669"/>
    <property type="project" value="InterPro"/>
</dbReference>
<dbReference type="PROSITE" id="PS50240">
    <property type="entry name" value="TRYPSIN_DOM"/>
    <property type="match status" value="3"/>
</dbReference>
<dbReference type="GO" id="GO:0042420">
    <property type="term" value="P:dopamine catabolic process"/>
    <property type="evidence" value="ECO:0007669"/>
    <property type="project" value="TreeGrafter"/>
</dbReference>
<feature type="signal peptide" evidence="20">
    <location>
        <begin position="1"/>
        <end position="15"/>
    </location>
</feature>
<evidence type="ECO:0000256" key="1">
    <source>
        <dbReference type="ARBA" id="ARBA00001973"/>
    </source>
</evidence>
<dbReference type="Pfam" id="PF03351">
    <property type="entry name" value="DOMON"/>
    <property type="match status" value="1"/>
</dbReference>
<dbReference type="PRINTS" id="PR00722">
    <property type="entry name" value="CHYMOTRYPSIN"/>
</dbReference>
<evidence type="ECO:0000256" key="6">
    <source>
        <dbReference type="ARBA" id="ARBA00022723"/>
    </source>
</evidence>
<keyword evidence="12" id="KW-0186">Copper</keyword>
<dbReference type="Pfam" id="PF03712">
    <property type="entry name" value="Cu2_monoox_C"/>
    <property type="match status" value="1"/>
</dbReference>
<comment type="catalytic activity">
    <reaction evidence="17">
        <text>Preferential cleavage: Arg-|-Xaa, Lys-|-Xaa.</text>
        <dbReference type="EC" id="3.4.21.4"/>
    </reaction>
</comment>
<dbReference type="SMART" id="SM00020">
    <property type="entry name" value="Tryp_SPc"/>
    <property type="match status" value="3"/>
</dbReference>
<evidence type="ECO:0000313" key="23">
    <source>
        <dbReference type="EMBL" id="MXQ96314.1"/>
    </source>
</evidence>
<dbReference type="GO" id="GO:0007586">
    <property type="term" value="P:digestion"/>
    <property type="evidence" value="ECO:0007669"/>
    <property type="project" value="UniProtKB-KW"/>
</dbReference>
<dbReference type="PROSITE" id="PS00135">
    <property type="entry name" value="TRYPSIN_SER"/>
    <property type="match status" value="1"/>
</dbReference>
<sequence>MKTFIFLAVLGAAVAFPVDDDDKIVGGYTCGANTVPYQVSLNSGYHFCGGSLINSQWVVSAAHCYKSGIQVRLGEDNINVAEGNEQFISASKSIVHPSYNSNTLNNDIMLIKLKSAASLNSRVASISLPTSCASAGTQCLISGWGNTKSSGSNYPNVLQCLKAPILSDSSCKSAYPGQITSNMFCAGYLEGGKDSCQGDSGGPVVCSGKLQGIVSWGYGCAQKNKPGVYTKTVMKCCVFFMLMSTAGVILAADSNTEKRNEVDFTIPYMVYLQAFPEPCVGTLIHPQWVLTAAHCPSPVKIRLGIYQPNIKNKHEQTQSYSMTVPYPDFNSEYLSNDLMMIKLSEAAKVTTQVGTIAIAMEPLSLNESCFIPTWTWSKYKNLSDPDILTWINQYTRPYDECQNMQDERMAANVLCVGQPLKTLSDAKVSLLLPDKHRARGPRGKVPVGDQTGSKQKACGLPLPPQSVDCSSSPLPSFRVGESPGRVTCPFSSYLHSGIRGLVIKVTMNLCSMCLCPVALTFDPNFKDAITPPYLIYLKSDYLPCVGVLIHPLWVITAANCNLPRLQLILGVTKPSNIDEEKYVQVVGYEKMIHHPQFSITSIEHNLMLIKLQTHIELNNYVKIVSLPEEPAAEDDTCTVSTWAYNLCDHYKDPDSLQNVNISVISKVECLKAYKYMHIRDSMMCVGIVPGRRQPCKEVTAAPAVCNGVLQGILTFADGLLLFKLGASPSSCSALGPVPIQGQALATPSQCNRLGPMPRLRYSRFLDPSNAVFLRWDFDFEAEIITFELQVRTAGWVGLGVTDRYSRAGSDLVVGGVSPDGNVYFSDQHLVDEDTLEEDGSQDAELQGLTEDAVYTTMRFSRPFRSCDPHDQDITSDTVRVLAAYGLDDTPKMDRERTFVKSIFLLQIVHPDDLDAPEDTIIHDLEITDFLIPEDDTTYACTFLPLPIVSKKHHIYKFEPKLVQHNETIVHHILVYACGNASALPTGISDCYGADPAFSLCTQVIVGWAVGGTSYQFPDDVGISIGTPLDPQWIRLEIHYSNFHNLPGLYDSSGIRVYYTAHLRKFDMGVLQLGVFTFPIHFIPPGAESFMSYGLCKTEKFEEMNGAPVPDIQVFGYLLHTHLAGRAIQAVQYRNGTQLRVICKDDAYDFNLQETRDLPYRVVIKPGDELLVECRYQTLDRNSLTFGGPSTINEMCLIFFFYYPRNNVSSCQGYPDIIYVAHELGEEVSDSMEGMMAMSNVEWTPESIKKVEKACKEAQQTVIIKTIDMRKLRQVKDSGVHLKQSSLDQSVQVVFLELVQ</sequence>
<dbReference type="Gene3D" id="2.60.120.310">
    <property type="entry name" value="Copper type II, ascorbate-dependent monooxygenase, N-terminal domain"/>
    <property type="match status" value="1"/>
</dbReference>
<dbReference type="EC" id="3.4.21.4" evidence="18"/>
<dbReference type="GO" id="GO:0006589">
    <property type="term" value="P:octopamine biosynthetic process"/>
    <property type="evidence" value="ECO:0007669"/>
    <property type="project" value="TreeGrafter"/>
</dbReference>
<feature type="domain" description="Peptidase S1" evidence="21">
    <location>
        <begin position="24"/>
        <end position="294"/>
    </location>
</feature>
<evidence type="ECO:0000256" key="11">
    <source>
        <dbReference type="ARBA" id="ARBA00023002"/>
    </source>
</evidence>
<evidence type="ECO:0000256" key="19">
    <source>
        <dbReference type="RuleBase" id="RU363034"/>
    </source>
</evidence>
<feature type="domain" description="Peptidase S1" evidence="21">
    <location>
        <begin position="532"/>
        <end position="775"/>
    </location>
</feature>
<keyword evidence="13" id="KW-0503">Monooxygenase</keyword>
<dbReference type="EMBL" id="VBQZ03000157">
    <property type="protein sequence ID" value="MXQ96314.1"/>
    <property type="molecule type" value="Genomic_DNA"/>
</dbReference>
<keyword evidence="15" id="KW-1015">Disulfide bond</keyword>
<keyword evidence="9 19" id="KW-0378">Hydrolase</keyword>
<dbReference type="PANTHER" id="PTHR10157">
    <property type="entry name" value="DOPAMINE BETA HYDROXYLASE RELATED"/>
    <property type="match status" value="1"/>
</dbReference>
<feature type="chain" id="PRO_5025349819" description="trypsin" evidence="20">
    <location>
        <begin position="16"/>
        <end position="1299"/>
    </location>
</feature>
<evidence type="ECO:0000256" key="4">
    <source>
        <dbReference type="ARBA" id="ARBA00022525"/>
    </source>
</evidence>
<keyword evidence="6" id="KW-0479">Metal-binding</keyword>
<dbReference type="InterPro" id="IPR036939">
    <property type="entry name" value="Cu2_ascorb_mOase_N_sf"/>
</dbReference>
<evidence type="ECO:0000256" key="20">
    <source>
        <dbReference type="SAM" id="SignalP"/>
    </source>
</evidence>
<evidence type="ECO:0000259" key="21">
    <source>
        <dbReference type="PROSITE" id="PS50240"/>
    </source>
</evidence>
<dbReference type="InterPro" id="IPR045266">
    <property type="entry name" value="DOH_DOMON"/>
</dbReference>
<dbReference type="FunFam" id="2.40.10.10:FF:000005">
    <property type="entry name" value="Serine protease 37"/>
    <property type="match status" value="3"/>
</dbReference>
<dbReference type="Pfam" id="PF01082">
    <property type="entry name" value="Cu2_monooxygen"/>
    <property type="match status" value="1"/>
</dbReference>
<dbReference type="CDD" id="cd09631">
    <property type="entry name" value="DOMON_DOH"/>
    <property type="match status" value="1"/>
</dbReference>
<keyword evidence="8" id="KW-0222">Digestion</keyword>
<dbReference type="GO" id="GO:0004252">
    <property type="term" value="F:serine-type endopeptidase activity"/>
    <property type="evidence" value="ECO:0007669"/>
    <property type="project" value="UniProtKB-EC"/>
</dbReference>
<dbReference type="GO" id="GO:0042421">
    <property type="term" value="P:norepinephrine biosynthetic process"/>
    <property type="evidence" value="ECO:0007669"/>
    <property type="project" value="TreeGrafter"/>
</dbReference>
<evidence type="ECO:0000256" key="8">
    <source>
        <dbReference type="ARBA" id="ARBA00022757"/>
    </source>
</evidence>
<dbReference type="InterPro" id="IPR018114">
    <property type="entry name" value="TRYPSIN_HIS"/>
</dbReference>
<evidence type="ECO:0000313" key="24">
    <source>
        <dbReference type="Proteomes" id="UP000322234"/>
    </source>
</evidence>
<keyword evidence="5 19" id="KW-0645">Protease</keyword>
<dbReference type="InterPro" id="IPR024548">
    <property type="entry name" value="Cu2_monoox_C"/>
</dbReference>
<name>A0A6B0S8D2_9CETA</name>
<comment type="caution">
    <text evidence="23">The sequence shown here is derived from an EMBL/GenBank/DDBJ whole genome shotgun (WGS) entry which is preliminary data.</text>
</comment>
<dbReference type="InterPro" id="IPR008977">
    <property type="entry name" value="PHM/PNGase_F_dom_sf"/>
</dbReference>
<dbReference type="InterPro" id="IPR000945">
    <property type="entry name" value="DBH-like"/>
</dbReference>
<proteinExistence type="inferred from homology"/>
<dbReference type="FunFam" id="2.40.10.10:FF:000049">
    <property type="entry name" value="probable inactive serine protease 37"/>
    <property type="match status" value="1"/>
</dbReference>
<dbReference type="PROSITE" id="PS50836">
    <property type="entry name" value="DOMON"/>
    <property type="match status" value="1"/>
</dbReference>
<keyword evidence="24" id="KW-1185">Reference proteome</keyword>
<evidence type="ECO:0000256" key="17">
    <source>
        <dbReference type="ARBA" id="ARBA00036320"/>
    </source>
</evidence>
<dbReference type="Pfam" id="PF00089">
    <property type="entry name" value="Trypsin"/>
    <property type="match status" value="3"/>
</dbReference>
<keyword evidence="7 20" id="KW-0732">Signal</keyword>
<dbReference type="InterPro" id="IPR033116">
    <property type="entry name" value="TRYPSIN_SER"/>
</dbReference>
<comment type="cofactor">
    <cofactor evidence="1">
        <name>Cu(2+)</name>
        <dbReference type="ChEBI" id="CHEBI:29036"/>
    </cofactor>
</comment>
<evidence type="ECO:0000256" key="10">
    <source>
        <dbReference type="ARBA" id="ARBA00022825"/>
    </source>
</evidence>
<evidence type="ECO:0000256" key="18">
    <source>
        <dbReference type="ARBA" id="ARBA00038868"/>
    </source>
</evidence>
<dbReference type="GO" id="GO:0006508">
    <property type="term" value="P:proteolysis"/>
    <property type="evidence" value="ECO:0007669"/>
    <property type="project" value="UniProtKB-KW"/>
</dbReference>
<dbReference type="GO" id="GO:2000243">
    <property type="term" value="P:positive regulation of reproductive process"/>
    <property type="evidence" value="ECO:0007669"/>
    <property type="project" value="UniProtKB-ARBA"/>
</dbReference>
<keyword evidence="16" id="KW-0325">Glycoprotein</keyword>
<evidence type="ECO:0000256" key="13">
    <source>
        <dbReference type="ARBA" id="ARBA00023033"/>
    </source>
</evidence>
<evidence type="ECO:0000256" key="15">
    <source>
        <dbReference type="ARBA" id="ARBA00023157"/>
    </source>
</evidence>
<dbReference type="SMART" id="SM00664">
    <property type="entry name" value="DoH"/>
    <property type="match status" value="1"/>
</dbReference>
<evidence type="ECO:0000256" key="9">
    <source>
        <dbReference type="ARBA" id="ARBA00022801"/>
    </source>
</evidence>
<dbReference type="Proteomes" id="UP000322234">
    <property type="component" value="Unassembled WGS sequence"/>
</dbReference>
<evidence type="ECO:0000256" key="16">
    <source>
        <dbReference type="ARBA" id="ARBA00023180"/>
    </source>
</evidence>
<keyword evidence="11" id="KW-0560">Oxidoreductase</keyword>
<dbReference type="GO" id="GO:0030667">
    <property type="term" value="C:secretory granule membrane"/>
    <property type="evidence" value="ECO:0007669"/>
    <property type="project" value="TreeGrafter"/>
</dbReference>
<dbReference type="Gene3D" id="2.60.120.230">
    <property type="match status" value="1"/>
</dbReference>
<dbReference type="FunFam" id="2.60.120.310:FF:000006">
    <property type="entry name" value="Monooxygenase, DBH-like 2, pseudogene"/>
    <property type="match status" value="1"/>
</dbReference>
<evidence type="ECO:0000256" key="14">
    <source>
        <dbReference type="ARBA" id="ARBA00023145"/>
    </source>
</evidence>
<feature type="domain" description="Peptidase S1" evidence="21">
    <location>
        <begin position="290"/>
        <end position="499"/>
    </location>
</feature>
<dbReference type="CDD" id="cd00190">
    <property type="entry name" value="Tryp_SPc"/>
    <property type="match status" value="1"/>
</dbReference>
<dbReference type="GO" id="GO:0004500">
    <property type="term" value="F:dopamine beta-monooxygenase activity"/>
    <property type="evidence" value="ECO:0007669"/>
    <property type="project" value="InterPro"/>
</dbReference>
<dbReference type="PROSITE" id="PS00134">
    <property type="entry name" value="TRYPSIN_HIS"/>
    <property type="match status" value="1"/>
</dbReference>
<evidence type="ECO:0000256" key="5">
    <source>
        <dbReference type="ARBA" id="ARBA00022670"/>
    </source>
</evidence>
<protein>
    <recommendedName>
        <fullName evidence="18">trypsin</fullName>
        <ecNumber evidence="18">3.4.21.4</ecNumber>
    </recommendedName>
</protein>
<dbReference type="GO" id="GO:0005615">
    <property type="term" value="C:extracellular space"/>
    <property type="evidence" value="ECO:0007669"/>
    <property type="project" value="TreeGrafter"/>
</dbReference>
<keyword evidence="4" id="KW-0964">Secreted</keyword>
<evidence type="ECO:0000256" key="2">
    <source>
        <dbReference type="ARBA" id="ARBA00004239"/>
    </source>
</evidence>
<dbReference type="InterPro" id="IPR043504">
    <property type="entry name" value="Peptidase_S1_PA_chymotrypsin"/>
</dbReference>
<dbReference type="Gene3D" id="2.40.10.10">
    <property type="entry name" value="Trypsin-like serine proteases"/>
    <property type="match status" value="5"/>
</dbReference>
<evidence type="ECO:0000256" key="12">
    <source>
        <dbReference type="ARBA" id="ARBA00023008"/>
    </source>
</evidence>
<dbReference type="FunFam" id="2.40.10.10:FF:000008">
    <property type="entry name" value="Cationic trypsin"/>
    <property type="match status" value="1"/>
</dbReference>
<evidence type="ECO:0000256" key="3">
    <source>
        <dbReference type="ARBA" id="ARBA00010676"/>
    </source>
</evidence>
<dbReference type="FunFam" id="2.60.120.230:FF:000001">
    <property type="entry name" value="Monooxygenase, DBH-like 1"/>
    <property type="match status" value="1"/>
</dbReference>
<evidence type="ECO:0000259" key="22">
    <source>
        <dbReference type="PROSITE" id="PS50836"/>
    </source>
</evidence>
<dbReference type="SUPFAM" id="SSF50494">
    <property type="entry name" value="Trypsin-like serine proteases"/>
    <property type="match status" value="3"/>
</dbReference>
<dbReference type="InterPro" id="IPR009003">
    <property type="entry name" value="Peptidase_S1_PA"/>
</dbReference>
<feature type="domain" description="DOMON" evidence="22">
    <location>
        <begin position="769"/>
        <end position="885"/>
    </location>
</feature>